<gene>
    <name evidence="1" type="ORF">CLV74_102356</name>
</gene>
<dbReference type="RefSeq" id="WP_106262957.1">
    <property type="nucleotide sequence ID" value="NZ_PVTQ01000002.1"/>
</dbReference>
<dbReference type="Pfam" id="PF06620">
    <property type="entry name" value="DUF1150"/>
    <property type="match status" value="1"/>
</dbReference>
<dbReference type="EMBL" id="PVTQ01000002">
    <property type="protein sequence ID" value="PRY92441.1"/>
    <property type="molecule type" value="Genomic_DNA"/>
</dbReference>
<accession>A0A2T0X0H7</accession>
<dbReference type="Proteomes" id="UP000238392">
    <property type="component" value="Unassembled WGS sequence"/>
</dbReference>
<keyword evidence="2" id="KW-1185">Reference proteome</keyword>
<dbReference type="InterPro" id="IPR009531">
    <property type="entry name" value="DUF1150"/>
</dbReference>
<reference evidence="1 2" key="1">
    <citation type="submission" date="2018-03" db="EMBL/GenBank/DDBJ databases">
        <title>Genomic Encyclopedia of Archaeal and Bacterial Type Strains, Phase II (KMG-II): from individual species to whole genera.</title>
        <authorList>
            <person name="Goeker M."/>
        </authorList>
    </citation>
    <scope>NUCLEOTIDE SEQUENCE [LARGE SCALE GENOMIC DNA]</scope>
    <source>
        <strain evidence="1 2">DSM 100212</strain>
    </source>
</reference>
<sequence>MDTKVDFLSGENTKIVYVRPVRVADLPEEVREQAEGAETLYAVHDAQGTRLALVKDRRGAFALARQNDLAPVAVH</sequence>
<dbReference type="OrthoDB" id="7205167at2"/>
<proteinExistence type="predicted"/>
<evidence type="ECO:0008006" key="3">
    <source>
        <dbReference type="Google" id="ProtNLM"/>
    </source>
</evidence>
<evidence type="ECO:0000313" key="2">
    <source>
        <dbReference type="Proteomes" id="UP000238392"/>
    </source>
</evidence>
<name>A0A2T0X0H7_9RHOB</name>
<comment type="caution">
    <text evidence="1">The sequence shown here is derived from an EMBL/GenBank/DDBJ whole genome shotgun (WGS) entry which is preliminary data.</text>
</comment>
<evidence type="ECO:0000313" key="1">
    <source>
        <dbReference type="EMBL" id="PRY92441.1"/>
    </source>
</evidence>
<dbReference type="AlphaFoldDB" id="A0A2T0X0H7"/>
<protein>
    <recommendedName>
        <fullName evidence="3">DUF1150 family protein</fullName>
    </recommendedName>
</protein>
<organism evidence="1 2">
    <name type="scientific">Donghicola tyrosinivorans</name>
    <dbReference type="NCBI Taxonomy" id="1652492"/>
    <lineage>
        <taxon>Bacteria</taxon>
        <taxon>Pseudomonadati</taxon>
        <taxon>Pseudomonadota</taxon>
        <taxon>Alphaproteobacteria</taxon>
        <taxon>Rhodobacterales</taxon>
        <taxon>Roseobacteraceae</taxon>
        <taxon>Donghicola</taxon>
    </lineage>
</organism>